<keyword evidence="6 9" id="KW-1133">Transmembrane helix</keyword>
<dbReference type="AlphaFoldDB" id="A0A6N2TNR2"/>
<feature type="transmembrane region" description="Helical" evidence="9">
    <location>
        <begin position="193"/>
        <end position="215"/>
    </location>
</feature>
<evidence type="ECO:0000256" key="3">
    <source>
        <dbReference type="ARBA" id="ARBA00022475"/>
    </source>
</evidence>
<evidence type="ECO:0000313" key="12">
    <source>
        <dbReference type="EMBL" id="VYT07047.1"/>
    </source>
</evidence>
<dbReference type="SUPFAM" id="SSF82866">
    <property type="entry name" value="Multidrug efflux transporter AcrB transmembrane domain"/>
    <property type="match status" value="1"/>
</dbReference>
<evidence type="ECO:0000256" key="5">
    <source>
        <dbReference type="ARBA" id="ARBA00022927"/>
    </source>
</evidence>
<dbReference type="GO" id="GO:0043952">
    <property type="term" value="P:protein transport by the Sec complex"/>
    <property type="evidence" value="ECO:0007669"/>
    <property type="project" value="UniProtKB-UniRule"/>
</dbReference>
<dbReference type="GO" id="GO:0005886">
    <property type="term" value="C:plasma membrane"/>
    <property type="evidence" value="ECO:0007669"/>
    <property type="project" value="UniProtKB-SubCell"/>
</dbReference>
<keyword evidence="7 9" id="KW-0811">Translocation</keyword>
<protein>
    <recommendedName>
        <fullName evidence="9">Protein-export membrane protein SecF</fullName>
    </recommendedName>
</protein>
<dbReference type="InterPro" id="IPR048634">
    <property type="entry name" value="SecD_SecF_C"/>
</dbReference>
<evidence type="ECO:0000259" key="11">
    <source>
        <dbReference type="Pfam" id="PF02355"/>
    </source>
</evidence>
<dbReference type="PRINTS" id="PR01755">
    <property type="entry name" value="SECFTRNLCASE"/>
</dbReference>
<evidence type="ECO:0000256" key="1">
    <source>
        <dbReference type="ARBA" id="ARBA00004651"/>
    </source>
</evidence>
<feature type="transmembrane region" description="Helical" evidence="9">
    <location>
        <begin position="253"/>
        <end position="272"/>
    </location>
</feature>
<keyword evidence="2 9" id="KW-0813">Transport</keyword>
<evidence type="ECO:0000256" key="6">
    <source>
        <dbReference type="ARBA" id="ARBA00022989"/>
    </source>
</evidence>
<feature type="domain" description="Protein export membrane protein SecD/SecF C-terminal" evidence="11">
    <location>
        <begin position="113"/>
        <end position="306"/>
    </location>
</feature>
<feature type="region of interest" description="Disordered" evidence="10">
    <location>
        <begin position="313"/>
        <end position="355"/>
    </location>
</feature>
<dbReference type="PANTHER" id="PTHR30081">
    <property type="entry name" value="PROTEIN-EXPORT MEMBRANE PROTEIN SEC"/>
    <property type="match status" value="1"/>
</dbReference>
<accession>A0A6N2TNR2</accession>
<feature type="transmembrane region" description="Helical" evidence="9">
    <location>
        <begin position="278"/>
        <end position="302"/>
    </location>
</feature>
<dbReference type="GO" id="GO:0015450">
    <property type="term" value="F:protein-transporting ATPase activity"/>
    <property type="evidence" value="ECO:0007669"/>
    <property type="project" value="InterPro"/>
</dbReference>
<gene>
    <name evidence="9" type="primary">secF</name>
    <name evidence="12" type="ORF">AOLFYP35_01447</name>
</gene>
<feature type="compositionally biased region" description="Basic and acidic residues" evidence="10">
    <location>
        <begin position="313"/>
        <end position="333"/>
    </location>
</feature>
<dbReference type="GO" id="GO:0065002">
    <property type="term" value="P:intracellular protein transmembrane transport"/>
    <property type="evidence" value="ECO:0007669"/>
    <property type="project" value="UniProtKB-UniRule"/>
</dbReference>
<organism evidence="12">
    <name type="scientific">Schaalia odontolytica</name>
    <dbReference type="NCBI Taxonomy" id="1660"/>
    <lineage>
        <taxon>Bacteria</taxon>
        <taxon>Bacillati</taxon>
        <taxon>Actinomycetota</taxon>
        <taxon>Actinomycetes</taxon>
        <taxon>Actinomycetales</taxon>
        <taxon>Actinomycetaceae</taxon>
        <taxon>Schaalia</taxon>
    </lineage>
</organism>
<sequence>MMSYAQWGNALYSGEKSYRIVPKRRIFVRAALAVIAICAILIGIFGLNRSFEFTGGSQFTLTGLSETSQQPAYDAIQKGNLASEVRVSSVGVDGIRVQTESLDSQKTLEVREALASAYKVDAKDVQSASIGPSWGRDVTAKAAQSLVIFLTLVAVLMAAYFRSWTMSVAAIFALFHDIATTLGFFAVTRVEVSPATVIGFLTILGYSLYDTVVVFDKVRELTKGINDQNRYTFGDMVNLAVNQTMVRSLNTSIVALLPVGSILVIGSILLGAGTLTDISLALFVGMIVGTYSSIFIASPLLVMLEERRSSTKEHDALVAKRREREGHTGDDVRVAPVQPGRRLGNEAQPKRKKAR</sequence>
<dbReference type="PANTHER" id="PTHR30081:SF8">
    <property type="entry name" value="PROTEIN TRANSLOCASE SUBUNIT SECF"/>
    <property type="match status" value="1"/>
</dbReference>
<feature type="transmembrane region" description="Helical" evidence="9">
    <location>
        <begin position="142"/>
        <end position="161"/>
    </location>
</feature>
<comment type="subcellular location">
    <subcellularLocation>
        <location evidence="1 9">Cell membrane</location>
        <topology evidence="1 9">Multi-pass membrane protein</topology>
    </subcellularLocation>
</comment>
<feature type="transmembrane region" description="Helical" evidence="9">
    <location>
        <begin position="168"/>
        <end position="187"/>
    </location>
</feature>
<dbReference type="Pfam" id="PF02355">
    <property type="entry name" value="SecD_SecF_C"/>
    <property type="match status" value="1"/>
</dbReference>
<proteinExistence type="inferred from homology"/>
<comment type="subunit">
    <text evidence="9">Forms a complex with SecD. Part of the essential Sec protein translocation apparatus which comprises SecA, SecYEG and auxiliary proteins SecDF. Other proteins may also be involved.</text>
</comment>
<evidence type="ECO:0000256" key="8">
    <source>
        <dbReference type="ARBA" id="ARBA00023136"/>
    </source>
</evidence>
<reference evidence="12" key="1">
    <citation type="submission" date="2019-11" db="EMBL/GenBank/DDBJ databases">
        <authorList>
            <person name="Feng L."/>
        </authorList>
    </citation>
    <scope>NUCLEOTIDE SEQUENCE</scope>
    <source>
        <strain evidence="12">AodontolyticusLFYP35</strain>
    </source>
</reference>
<evidence type="ECO:0000256" key="4">
    <source>
        <dbReference type="ARBA" id="ARBA00022692"/>
    </source>
</evidence>
<dbReference type="InterPro" id="IPR022645">
    <property type="entry name" value="SecD/SecF_bac"/>
</dbReference>
<comment type="similarity">
    <text evidence="9">Belongs to the SecD/SecF family. SecF subfamily.</text>
</comment>
<evidence type="ECO:0000256" key="2">
    <source>
        <dbReference type="ARBA" id="ARBA00022448"/>
    </source>
</evidence>
<dbReference type="HAMAP" id="MF_01464_B">
    <property type="entry name" value="SecF_B"/>
    <property type="match status" value="1"/>
</dbReference>
<dbReference type="GO" id="GO:0006605">
    <property type="term" value="P:protein targeting"/>
    <property type="evidence" value="ECO:0007669"/>
    <property type="project" value="UniProtKB-UniRule"/>
</dbReference>
<keyword evidence="4 9" id="KW-0812">Transmembrane</keyword>
<evidence type="ECO:0000256" key="9">
    <source>
        <dbReference type="HAMAP-Rule" id="MF_01464"/>
    </source>
</evidence>
<dbReference type="InterPro" id="IPR005665">
    <property type="entry name" value="SecF_bac"/>
</dbReference>
<dbReference type="Gene3D" id="1.20.1640.10">
    <property type="entry name" value="Multidrug efflux transporter AcrB transmembrane domain"/>
    <property type="match status" value="1"/>
</dbReference>
<dbReference type="EMBL" id="CACRSM010000002">
    <property type="protein sequence ID" value="VYT07047.1"/>
    <property type="molecule type" value="Genomic_DNA"/>
</dbReference>
<feature type="transmembrane region" description="Helical" evidence="9">
    <location>
        <begin position="26"/>
        <end position="47"/>
    </location>
</feature>
<keyword evidence="3 9" id="KW-1003">Cell membrane</keyword>
<evidence type="ECO:0000256" key="7">
    <source>
        <dbReference type="ARBA" id="ARBA00023010"/>
    </source>
</evidence>
<name>A0A6N2TNR2_9ACTO</name>
<evidence type="ECO:0000256" key="10">
    <source>
        <dbReference type="SAM" id="MobiDB-lite"/>
    </source>
</evidence>
<dbReference type="InterPro" id="IPR022813">
    <property type="entry name" value="SecD/SecF_arch_bac"/>
</dbReference>
<keyword evidence="5 9" id="KW-0653">Protein transport</keyword>
<keyword evidence="8 9" id="KW-0472">Membrane</keyword>
<dbReference type="NCBIfam" id="TIGR00966">
    <property type="entry name" value="transloc_SecF"/>
    <property type="match status" value="1"/>
</dbReference>
<comment type="function">
    <text evidence="9">Part of the Sec protein translocase complex. Interacts with the SecYEG preprotein conducting channel. SecDF uses the proton motive force (PMF) to complete protein translocation after the ATP-dependent function of SecA.</text>
</comment>